<dbReference type="SMART" id="SM01252">
    <property type="entry name" value="KilA-N"/>
    <property type="match status" value="1"/>
</dbReference>
<evidence type="ECO:0000313" key="3">
    <source>
        <dbReference type="Proteomes" id="UP001317629"/>
    </source>
</evidence>
<keyword evidence="3" id="KW-1185">Reference proteome</keyword>
<gene>
    <name evidence="2" type="ORF">SS37A_32160</name>
</gene>
<protein>
    <recommendedName>
        <fullName evidence="1">KilA-N domain-containing protein</fullName>
    </recommendedName>
</protein>
<name>A0ABM8ECE2_9HYPH</name>
<accession>A0ABM8ECE2</accession>
<evidence type="ECO:0000259" key="1">
    <source>
        <dbReference type="PROSITE" id="PS51301"/>
    </source>
</evidence>
<dbReference type="Proteomes" id="UP001317629">
    <property type="component" value="Chromosome"/>
</dbReference>
<reference evidence="2 3" key="1">
    <citation type="journal article" date="2023" name="Int. J. Syst. Evol. Microbiol.">
        <title>Methylocystis iwaonis sp. nov., a type II methane-oxidizing bacterium from surface soil of a rice paddy field in Japan, and emended description of the genus Methylocystis (ex Whittenbury et al. 1970) Bowman et al. 1993.</title>
        <authorList>
            <person name="Kaise H."/>
            <person name="Sawadogo J.B."/>
            <person name="Alam M.S."/>
            <person name="Ueno C."/>
            <person name="Dianou D."/>
            <person name="Shinjo R."/>
            <person name="Asakawa S."/>
        </authorList>
    </citation>
    <scope>NUCLEOTIDE SEQUENCE [LARGE SCALE GENOMIC DNA]</scope>
    <source>
        <strain evidence="2 3">SS37A-Re</strain>
    </source>
</reference>
<dbReference type="Pfam" id="PF04383">
    <property type="entry name" value="KilA-N"/>
    <property type="match status" value="1"/>
</dbReference>
<dbReference type="InterPro" id="IPR018004">
    <property type="entry name" value="KilA/APSES_HTH"/>
</dbReference>
<dbReference type="EMBL" id="AP027142">
    <property type="protein sequence ID" value="BDV35687.1"/>
    <property type="molecule type" value="Genomic_DNA"/>
</dbReference>
<organism evidence="2 3">
    <name type="scientific">Methylocystis iwaonis</name>
    <dbReference type="NCBI Taxonomy" id="2885079"/>
    <lineage>
        <taxon>Bacteria</taxon>
        <taxon>Pseudomonadati</taxon>
        <taxon>Pseudomonadota</taxon>
        <taxon>Alphaproteobacteria</taxon>
        <taxon>Hyphomicrobiales</taxon>
        <taxon>Methylocystaceae</taxon>
        <taxon>Methylocystis</taxon>
    </lineage>
</organism>
<proteinExistence type="predicted"/>
<evidence type="ECO:0000313" key="2">
    <source>
        <dbReference type="EMBL" id="BDV35687.1"/>
    </source>
</evidence>
<dbReference type="PROSITE" id="PS51301">
    <property type="entry name" value="KILA_N"/>
    <property type="match status" value="1"/>
</dbReference>
<feature type="domain" description="KilA-N" evidence="1">
    <location>
        <begin position="23"/>
        <end position="133"/>
    </location>
</feature>
<dbReference type="InterPro" id="IPR017880">
    <property type="entry name" value="KilA_N"/>
</dbReference>
<sequence>MPKVRGQSSVLSPHKGVQMTDNKLDFFKVKGRKIAVDGKGRIRLDDIHKAGGFTRQTPYEWGRLATTLSLITFTAEKNTGKSRLLSKDDLLSVFCARRGNLGGVWAHPNLALAYAKYLSPSLHYEVNEVFLRYKAGDATLADEILQHAPAKDNEWAGVRALGRAKRIDLTATLKEHDVTKPLEFARVTNGTYKGLLGKTAKQLRAEKGLSKTASLRDAMNTRDLVFVMASEQLAKERIEDEDSRGVHQCEIAATKSAASIRSAIEADRADRSKRLV</sequence>